<dbReference type="RefSeq" id="WP_257742764.1">
    <property type="nucleotide sequence ID" value="NZ_CP096115.1"/>
</dbReference>
<dbReference type="GO" id="GO:0016779">
    <property type="term" value="F:nucleotidyltransferase activity"/>
    <property type="evidence" value="ECO:0007669"/>
    <property type="project" value="UniProtKB-KW"/>
</dbReference>
<organism evidence="7 8">
    <name type="scientific">Methanoplanus endosymbiosus</name>
    <dbReference type="NCBI Taxonomy" id="33865"/>
    <lineage>
        <taxon>Archaea</taxon>
        <taxon>Methanobacteriati</taxon>
        <taxon>Methanobacteriota</taxon>
        <taxon>Stenosarchaea group</taxon>
        <taxon>Methanomicrobia</taxon>
        <taxon>Methanomicrobiales</taxon>
        <taxon>Methanomicrobiaceae</taxon>
        <taxon>Methanoplanus</taxon>
    </lineage>
</organism>
<dbReference type="GO" id="GO:0016757">
    <property type="term" value="F:glycosyltransferase activity"/>
    <property type="evidence" value="ECO:0007669"/>
    <property type="project" value="UniProtKB-KW"/>
</dbReference>
<reference evidence="7" key="1">
    <citation type="submission" date="2022-04" db="EMBL/GenBank/DDBJ databases">
        <title>Complete genome of Methanoplanus endosymbiosus DSM 3599.</title>
        <authorList>
            <person name="Chen S.-C."/>
            <person name="You Y.-T."/>
            <person name="Zhou Y.-Z."/>
            <person name="Lai M.-C."/>
        </authorList>
    </citation>
    <scope>NUCLEOTIDE SEQUENCE</scope>
    <source>
        <strain evidence="7">DSM 3599</strain>
    </source>
</reference>
<dbReference type="GO" id="GO:0003677">
    <property type="term" value="F:DNA binding"/>
    <property type="evidence" value="ECO:0007669"/>
    <property type="project" value="UniProtKB-KW"/>
</dbReference>
<evidence type="ECO:0000313" key="8">
    <source>
        <dbReference type="Proteomes" id="UP001060368"/>
    </source>
</evidence>
<accession>A0A9E7PMK1</accession>
<name>A0A9E7PMK1_9EURY</name>
<dbReference type="PROSITE" id="PS52018">
    <property type="entry name" value="DART"/>
    <property type="match status" value="1"/>
</dbReference>
<keyword evidence="2" id="KW-0328">Glycosyltransferase</keyword>
<evidence type="ECO:0000256" key="3">
    <source>
        <dbReference type="ARBA" id="ARBA00022679"/>
    </source>
</evidence>
<sequence>MVEDIKDELYFIVLIENISSILKHGILSNNLASEILHENVSMKIIQDRRAKVQIPGGMMLHHYANLYFDARNPMMRVVTDPVNNVKPVCVLRISKEILKLDGVVVSSQNASSSYVLFYSSPEGLLKLDFDLIYARNWNHPDQVEYWKHKSIKCAEVLIPYSIGTEYITGAYVPDKYSESELKKAGFNLEIIIYPDIFFGD</sequence>
<evidence type="ECO:0000313" key="7">
    <source>
        <dbReference type="EMBL" id="UUX92620.1"/>
    </source>
</evidence>
<keyword evidence="5" id="KW-0238">DNA-binding</keyword>
<dbReference type="KEGG" id="mend:L6E24_00390"/>
<dbReference type="EMBL" id="CP096115">
    <property type="protein sequence ID" value="UUX92620.1"/>
    <property type="molecule type" value="Genomic_DNA"/>
</dbReference>
<evidence type="ECO:0000256" key="2">
    <source>
        <dbReference type="ARBA" id="ARBA00022676"/>
    </source>
</evidence>
<dbReference type="AlphaFoldDB" id="A0A9E7PMK1"/>
<dbReference type="Proteomes" id="UP001060368">
    <property type="component" value="Chromosome"/>
</dbReference>
<keyword evidence="4" id="KW-0548">Nucleotidyltransferase</keyword>
<evidence type="ECO:0000256" key="1">
    <source>
        <dbReference type="ARBA" id="ARBA00022649"/>
    </source>
</evidence>
<keyword evidence="8" id="KW-1185">Reference proteome</keyword>
<keyword evidence="3" id="KW-0808">Transferase</keyword>
<evidence type="ECO:0000256" key="5">
    <source>
        <dbReference type="ARBA" id="ARBA00023125"/>
    </source>
</evidence>
<keyword evidence="1" id="KW-1277">Toxin-antitoxin system</keyword>
<evidence type="ECO:0000256" key="4">
    <source>
        <dbReference type="ARBA" id="ARBA00022695"/>
    </source>
</evidence>
<dbReference type="Pfam" id="PF14487">
    <property type="entry name" value="DarT"/>
    <property type="match status" value="1"/>
</dbReference>
<gene>
    <name evidence="7" type="ORF">L6E24_00390</name>
</gene>
<evidence type="ECO:0000259" key="6">
    <source>
        <dbReference type="PROSITE" id="PS52018"/>
    </source>
</evidence>
<protein>
    <submittedName>
        <fullName evidence="7">DUF4433 domain-containing protein</fullName>
    </submittedName>
</protein>
<proteinExistence type="predicted"/>
<dbReference type="InterPro" id="IPR029494">
    <property type="entry name" value="DarT"/>
</dbReference>
<feature type="domain" description="DarT" evidence="6">
    <location>
        <begin position="7"/>
        <end position="200"/>
    </location>
</feature>
<dbReference type="GeneID" id="74306106"/>